<dbReference type="InterPro" id="IPR009057">
    <property type="entry name" value="Homeodomain-like_sf"/>
</dbReference>
<dbReference type="InterPro" id="IPR001005">
    <property type="entry name" value="SANT/Myb"/>
</dbReference>
<evidence type="ECO:0000259" key="4">
    <source>
        <dbReference type="SMART" id="SM01135"/>
    </source>
</evidence>
<feature type="region of interest" description="Disordered" evidence="3">
    <location>
        <begin position="127"/>
        <end position="146"/>
    </location>
</feature>
<dbReference type="EMBL" id="CAKLBY020000153">
    <property type="protein sequence ID" value="CAK7929657.1"/>
    <property type="molecule type" value="Genomic_DNA"/>
</dbReference>
<dbReference type="SMART" id="SM01135">
    <property type="entry name" value="DIRP"/>
    <property type="match status" value="1"/>
</dbReference>
<comment type="subcellular location">
    <subcellularLocation>
        <location evidence="1">Nucleus</location>
    </subcellularLocation>
</comment>
<name>A0AAV1U7H3_9STRA</name>
<comment type="caution">
    <text evidence="5">The sequence shown here is derived from an EMBL/GenBank/DDBJ whole genome shotgun (WGS) entry which is preliminary data.</text>
</comment>
<keyword evidence="2" id="KW-0539">Nucleus</keyword>
<dbReference type="AlphaFoldDB" id="A0AAV1U7H3"/>
<sequence length="653" mass="74202">MQSEQVLGPRWSLEELQTFYLLLKTHGKQWDKLTERLPQRSCGMVRALFDMHRGYLSLSEASVEGFCAIMMDHYDVQDKQGRLLANEKLKRNKTDFLMLEQGEEATRKWKKRRLEILLTMKPLKTPQLQREEQERSRERSLSVKRGRNKAVPKRARAWLIRELSVDGEDKARLGVELGVPRFDLPWSHWFYSHVDVAFFTRNEFIECLDVMGLGKITSAGRSTWSSVRASMGRPRRLSPLFFAQERQKLEAYRSVKRHLDSTHMLDDKTWPYRSTAPLFPGTTVIAWVESKRCFQLATVVVAHDTAGACQVVHFGSELQTDVVERSLDNVMTLNFPLWSWRSKADIEELKVASTTLLRRNDGVCKDTSTVVTSKAVDPSDERYRDDKCRALLAVKALLHRKEQIVVAMAHLNERVTEMQMRLHEKNAMQSNARSAPTVYSSTAVKDLVWANSRMKQQLKKQYSWLAANLDATNGRLRAALLSLQSFSKSGSHGEENADTNVAEAADTLEWSSAAQDETLTESEMRWAIDFLAASQRKAAAVVTEMVHQIAQDEKELTKSSKSTSAIRRGEVLPETMQLVTNCVTLMSVLHRHVAASPDVPAVVTQKLLQRVLELLKPTYTENMDLYAELHAAVDAAQAQMTLQASTSKVDYTG</sequence>
<dbReference type="Proteomes" id="UP001162060">
    <property type="component" value="Unassembled WGS sequence"/>
</dbReference>
<dbReference type="InterPro" id="IPR010561">
    <property type="entry name" value="LIN-9/ALY1"/>
</dbReference>
<evidence type="ECO:0000313" key="6">
    <source>
        <dbReference type="Proteomes" id="UP001162060"/>
    </source>
</evidence>
<dbReference type="PANTHER" id="PTHR21689">
    <property type="entry name" value="LIN-9"/>
    <property type="match status" value="1"/>
</dbReference>
<evidence type="ECO:0000256" key="1">
    <source>
        <dbReference type="ARBA" id="ARBA00004123"/>
    </source>
</evidence>
<dbReference type="GO" id="GO:0005654">
    <property type="term" value="C:nucleoplasm"/>
    <property type="evidence" value="ECO:0007669"/>
    <property type="project" value="TreeGrafter"/>
</dbReference>
<reference evidence="5" key="1">
    <citation type="submission" date="2024-01" db="EMBL/GenBank/DDBJ databases">
        <authorList>
            <person name="Webb A."/>
        </authorList>
    </citation>
    <scope>NUCLEOTIDE SEQUENCE</scope>
    <source>
        <strain evidence="5">Pm1</strain>
    </source>
</reference>
<dbReference type="InterPro" id="IPR033471">
    <property type="entry name" value="DIRP"/>
</dbReference>
<evidence type="ECO:0000256" key="2">
    <source>
        <dbReference type="ARBA" id="ARBA00023242"/>
    </source>
</evidence>
<organism evidence="5 6">
    <name type="scientific">Peronospora matthiolae</name>
    <dbReference type="NCBI Taxonomy" id="2874970"/>
    <lineage>
        <taxon>Eukaryota</taxon>
        <taxon>Sar</taxon>
        <taxon>Stramenopiles</taxon>
        <taxon>Oomycota</taxon>
        <taxon>Peronosporomycetes</taxon>
        <taxon>Peronosporales</taxon>
        <taxon>Peronosporaceae</taxon>
        <taxon>Peronospora</taxon>
    </lineage>
</organism>
<dbReference type="CDD" id="cd00167">
    <property type="entry name" value="SANT"/>
    <property type="match status" value="1"/>
</dbReference>
<dbReference type="GO" id="GO:0017053">
    <property type="term" value="C:transcription repressor complex"/>
    <property type="evidence" value="ECO:0007669"/>
    <property type="project" value="InterPro"/>
</dbReference>
<dbReference type="GO" id="GO:0003677">
    <property type="term" value="F:DNA binding"/>
    <property type="evidence" value="ECO:0007669"/>
    <property type="project" value="TreeGrafter"/>
</dbReference>
<gene>
    <name evidence="5" type="ORF">PM001_LOCUS14807</name>
</gene>
<dbReference type="GO" id="GO:0006351">
    <property type="term" value="P:DNA-templated transcription"/>
    <property type="evidence" value="ECO:0007669"/>
    <property type="project" value="InterPro"/>
</dbReference>
<dbReference type="PANTHER" id="PTHR21689:SF2">
    <property type="entry name" value="PROTEIN LIN-9 HOMOLOG"/>
    <property type="match status" value="1"/>
</dbReference>
<proteinExistence type="predicted"/>
<feature type="domain" description="DIRP" evidence="4">
    <location>
        <begin position="190"/>
        <end position="290"/>
    </location>
</feature>
<feature type="compositionally biased region" description="Basic and acidic residues" evidence="3">
    <location>
        <begin position="129"/>
        <end position="141"/>
    </location>
</feature>
<accession>A0AAV1U7H3</accession>
<dbReference type="SUPFAM" id="SSF46689">
    <property type="entry name" value="Homeodomain-like"/>
    <property type="match status" value="1"/>
</dbReference>
<dbReference type="Pfam" id="PF06584">
    <property type="entry name" value="DIRP"/>
    <property type="match status" value="1"/>
</dbReference>
<dbReference type="GO" id="GO:0006357">
    <property type="term" value="P:regulation of transcription by RNA polymerase II"/>
    <property type="evidence" value="ECO:0007669"/>
    <property type="project" value="TreeGrafter"/>
</dbReference>
<protein>
    <recommendedName>
        <fullName evidence="4">DIRP domain-containing protein</fullName>
    </recommendedName>
</protein>
<evidence type="ECO:0000256" key="3">
    <source>
        <dbReference type="SAM" id="MobiDB-lite"/>
    </source>
</evidence>
<dbReference type="GO" id="GO:0051726">
    <property type="term" value="P:regulation of cell cycle"/>
    <property type="evidence" value="ECO:0007669"/>
    <property type="project" value="TreeGrafter"/>
</dbReference>
<evidence type="ECO:0000313" key="5">
    <source>
        <dbReference type="EMBL" id="CAK7929657.1"/>
    </source>
</evidence>